<feature type="domain" description="Septum formation inhibitor MinC C-terminal" evidence="7">
    <location>
        <begin position="150"/>
        <end position="250"/>
    </location>
</feature>
<comment type="subunit">
    <text evidence="6">Interacts with MinD and FtsZ.</text>
</comment>
<sequence>MSERYARNRQDRAPATVAAFQVRGRFLTALVLRIDRDSPDPAFYAQLDEQLRTTPQFFAGAPMVLDLANAPGLREDGRIGDLLAHLRTRELRVFGVQNAHGMDEALLDRHGLIPVTTGRDAPLPRAAAAAAAASGAAAAADVPPPVQNVVIHAPVRSGQRVMAEHGDLTIIGTVASGAELVAAGNIHVYGTLRGRAMAGCHGDEGAHIFCQNLSAELVAIAGLYQTSETLDAAALQRCTHIYLRDEKLCMEVIA</sequence>
<dbReference type="Gene3D" id="3.30.70.260">
    <property type="match status" value="1"/>
</dbReference>
<dbReference type="GO" id="GO:0000917">
    <property type="term" value="P:division septum assembly"/>
    <property type="evidence" value="ECO:0007669"/>
    <property type="project" value="UniProtKB-KW"/>
</dbReference>
<dbReference type="SUPFAM" id="SSF63848">
    <property type="entry name" value="Cell-division inhibitor MinC, C-terminal domain"/>
    <property type="match status" value="1"/>
</dbReference>
<name>A0A5C4R943_9RHOB</name>
<gene>
    <name evidence="6 9" type="primary">minC</name>
    <name evidence="9" type="ORF">FHD67_04335</name>
</gene>
<evidence type="ECO:0000256" key="4">
    <source>
        <dbReference type="ARBA" id="ARBA00023306"/>
    </source>
</evidence>
<evidence type="ECO:0000313" key="9">
    <source>
        <dbReference type="EMBL" id="TNH40442.1"/>
    </source>
</evidence>
<dbReference type="InterPro" id="IPR005526">
    <property type="entry name" value="Septum_form_inhib_MinC_C"/>
</dbReference>
<dbReference type="HAMAP" id="MF_00267">
    <property type="entry name" value="MinC"/>
    <property type="match status" value="1"/>
</dbReference>
<dbReference type="Gene3D" id="2.160.20.70">
    <property type="match status" value="1"/>
</dbReference>
<dbReference type="Pfam" id="PF05209">
    <property type="entry name" value="MinC_N"/>
    <property type="match status" value="1"/>
</dbReference>
<dbReference type="NCBIfam" id="TIGR01222">
    <property type="entry name" value="minC"/>
    <property type="match status" value="1"/>
</dbReference>
<accession>A0A5C4R943</accession>
<dbReference type="AlphaFoldDB" id="A0A5C4R943"/>
<proteinExistence type="inferred from homology"/>
<dbReference type="PANTHER" id="PTHR34108">
    <property type="entry name" value="SEPTUM SITE-DETERMINING PROTEIN MINC"/>
    <property type="match status" value="1"/>
</dbReference>
<feature type="domain" description="Septum formation inhibitor MinC N-terminal" evidence="8">
    <location>
        <begin position="20"/>
        <end position="90"/>
    </location>
</feature>
<evidence type="ECO:0000256" key="5">
    <source>
        <dbReference type="ARBA" id="ARBA00025606"/>
    </source>
</evidence>
<keyword evidence="3 6" id="KW-0717">Septation</keyword>
<evidence type="ECO:0000256" key="6">
    <source>
        <dbReference type="HAMAP-Rule" id="MF_00267"/>
    </source>
</evidence>
<organism evidence="9 10">
    <name type="scientific">Paracoccus haeundaensis</name>
    <dbReference type="NCBI Taxonomy" id="225362"/>
    <lineage>
        <taxon>Bacteria</taxon>
        <taxon>Pseudomonadati</taxon>
        <taxon>Pseudomonadota</taxon>
        <taxon>Alphaproteobacteria</taxon>
        <taxon>Rhodobacterales</taxon>
        <taxon>Paracoccaceae</taxon>
        <taxon>Paracoccus</taxon>
    </lineage>
</organism>
<evidence type="ECO:0000256" key="1">
    <source>
        <dbReference type="ARBA" id="ARBA00006291"/>
    </source>
</evidence>
<dbReference type="EMBL" id="VDDC01000008">
    <property type="protein sequence ID" value="TNH40442.1"/>
    <property type="molecule type" value="Genomic_DNA"/>
</dbReference>
<keyword evidence="2 6" id="KW-0132">Cell division</keyword>
<dbReference type="InterPro" id="IPR007874">
    <property type="entry name" value="MinC_N"/>
</dbReference>
<comment type="caution">
    <text evidence="9">The sequence shown here is derived from an EMBL/GenBank/DDBJ whole genome shotgun (WGS) entry which is preliminary data.</text>
</comment>
<dbReference type="InterPro" id="IPR016098">
    <property type="entry name" value="CAP/MinC_C"/>
</dbReference>
<dbReference type="PANTHER" id="PTHR34108:SF1">
    <property type="entry name" value="SEPTUM SITE-DETERMINING PROTEIN MINC"/>
    <property type="match status" value="1"/>
</dbReference>
<dbReference type="GO" id="GO:0000902">
    <property type="term" value="P:cell morphogenesis"/>
    <property type="evidence" value="ECO:0007669"/>
    <property type="project" value="InterPro"/>
</dbReference>
<dbReference type="Pfam" id="PF03775">
    <property type="entry name" value="MinC_C"/>
    <property type="match status" value="1"/>
</dbReference>
<comment type="similarity">
    <text evidence="1 6">Belongs to the MinC family.</text>
</comment>
<dbReference type="InterPro" id="IPR036145">
    <property type="entry name" value="MinC_C_sf"/>
</dbReference>
<evidence type="ECO:0000313" key="10">
    <source>
        <dbReference type="Proteomes" id="UP000304880"/>
    </source>
</evidence>
<evidence type="ECO:0000259" key="7">
    <source>
        <dbReference type="Pfam" id="PF03775"/>
    </source>
</evidence>
<evidence type="ECO:0000256" key="3">
    <source>
        <dbReference type="ARBA" id="ARBA00023210"/>
    </source>
</evidence>
<evidence type="ECO:0000256" key="2">
    <source>
        <dbReference type="ARBA" id="ARBA00022618"/>
    </source>
</evidence>
<dbReference type="Proteomes" id="UP000304880">
    <property type="component" value="Unassembled WGS sequence"/>
</dbReference>
<keyword evidence="10" id="KW-1185">Reference proteome</keyword>
<comment type="function">
    <text evidence="5 6">Cell division inhibitor that blocks the formation of polar Z ring septums. Rapidly oscillates between the poles of the cell to destabilize FtsZ filaments that have formed before they mature into polar Z rings. Prevents FtsZ polymerization.</text>
</comment>
<keyword evidence="4 6" id="KW-0131">Cell cycle</keyword>
<dbReference type="GO" id="GO:0051302">
    <property type="term" value="P:regulation of cell division"/>
    <property type="evidence" value="ECO:0007669"/>
    <property type="project" value="InterPro"/>
</dbReference>
<dbReference type="InterPro" id="IPR013033">
    <property type="entry name" value="MinC"/>
</dbReference>
<reference evidence="9 10" key="1">
    <citation type="submission" date="2019-06" db="EMBL/GenBank/DDBJ databases">
        <authorList>
            <person name="Li J."/>
        </authorList>
    </citation>
    <scope>NUCLEOTIDE SEQUENCE [LARGE SCALE GENOMIC DNA]</scope>
    <source>
        <strain evidence="9 10">CGMCC 1.8012</strain>
    </source>
</reference>
<protein>
    <recommendedName>
        <fullName evidence="6">Probable septum site-determining protein MinC</fullName>
    </recommendedName>
</protein>
<dbReference type="RefSeq" id="WP_139597940.1">
    <property type="nucleotide sequence ID" value="NZ_VDDC01000008.1"/>
</dbReference>
<dbReference type="GO" id="GO:1901891">
    <property type="term" value="P:regulation of cell septum assembly"/>
    <property type="evidence" value="ECO:0007669"/>
    <property type="project" value="InterPro"/>
</dbReference>
<evidence type="ECO:0000259" key="8">
    <source>
        <dbReference type="Pfam" id="PF05209"/>
    </source>
</evidence>